<feature type="transmembrane region" description="Helical" evidence="5">
    <location>
        <begin position="46"/>
        <end position="68"/>
    </location>
</feature>
<organism evidence="7">
    <name type="scientific">Prasinoderma singulare</name>
    <dbReference type="NCBI Taxonomy" id="676789"/>
    <lineage>
        <taxon>Eukaryota</taxon>
        <taxon>Viridiplantae</taxon>
        <taxon>Prasinodermophyta</taxon>
        <taxon>Prasinodermophyceae</taxon>
        <taxon>Prasinodermales</taxon>
        <taxon>Prasinodermaceae</taxon>
        <taxon>Prasinoderma</taxon>
    </lineage>
</organism>
<sequence length="217" mass="23795">MYSPGAYLVANTILQVPLMFILGIGALAVGAYGIAGYYGPNFGEFLVVYTATLWAFECMAQFFSIMFANPLLGMLNFMNMWFSSFLFAGVMVPEEDVIWPFRAFTYMLPLRWALTSMALVDFRDTTFGGAVPNDSPKGFSCPEISDSSRATCYGYAGVDVLETIGETYKSITSKNTVARDVAIIVLIALVFKLQYIALLFIKTKASRAPSSAKSARA</sequence>
<reference evidence="7" key="1">
    <citation type="submission" date="2021-01" db="EMBL/GenBank/DDBJ databases">
        <authorList>
            <person name="Corre E."/>
            <person name="Pelletier E."/>
            <person name="Niang G."/>
            <person name="Scheremetjew M."/>
            <person name="Finn R."/>
            <person name="Kale V."/>
            <person name="Holt S."/>
            <person name="Cochrane G."/>
            <person name="Meng A."/>
            <person name="Brown T."/>
            <person name="Cohen L."/>
        </authorList>
    </citation>
    <scope>NUCLEOTIDE SEQUENCE</scope>
    <source>
        <strain evidence="7">RCC927</strain>
    </source>
</reference>
<name>A0A7S3BE44_9VIRI</name>
<keyword evidence="3 5" id="KW-1133">Transmembrane helix</keyword>
<keyword evidence="2 5" id="KW-0812">Transmembrane</keyword>
<feature type="domain" description="ABC-2 type transporter transmembrane" evidence="6">
    <location>
        <begin position="1"/>
        <end position="117"/>
    </location>
</feature>
<evidence type="ECO:0000256" key="5">
    <source>
        <dbReference type="SAM" id="Phobius"/>
    </source>
</evidence>
<feature type="transmembrane region" description="Helical" evidence="5">
    <location>
        <begin position="181"/>
        <end position="201"/>
    </location>
</feature>
<dbReference type="Pfam" id="PF01061">
    <property type="entry name" value="ABC2_membrane"/>
    <property type="match status" value="1"/>
</dbReference>
<evidence type="ECO:0000256" key="2">
    <source>
        <dbReference type="ARBA" id="ARBA00022692"/>
    </source>
</evidence>
<keyword evidence="4 5" id="KW-0472">Membrane</keyword>
<evidence type="ECO:0000256" key="4">
    <source>
        <dbReference type="ARBA" id="ARBA00023136"/>
    </source>
</evidence>
<protein>
    <recommendedName>
        <fullName evidence="6">ABC-2 type transporter transmembrane domain-containing protein</fullName>
    </recommendedName>
</protein>
<dbReference type="InterPro" id="IPR013525">
    <property type="entry name" value="ABC2_TM"/>
</dbReference>
<accession>A0A7S3BE44</accession>
<feature type="transmembrane region" description="Helical" evidence="5">
    <location>
        <begin position="12"/>
        <end position="34"/>
    </location>
</feature>
<dbReference type="GO" id="GO:0016020">
    <property type="term" value="C:membrane"/>
    <property type="evidence" value="ECO:0007669"/>
    <property type="project" value="UniProtKB-SubCell"/>
</dbReference>
<evidence type="ECO:0000313" key="7">
    <source>
        <dbReference type="EMBL" id="CAE0132416.1"/>
    </source>
</evidence>
<comment type="subcellular location">
    <subcellularLocation>
        <location evidence="1">Membrane</location>
        <topology evidence="1">Multi-pass membrane protein</topology>
    </subcellularLocation>
</comment>
<evidence type="ECO:0000259" key="6">
    <source>
        <dbReference type="Pfam" id="PF01061"/>
    </source>
</evidence>
<dbReference type="GO" id="GO:0140359">
    <property type="term" value="F:ABC-type transporter activity"/>
    <property type="evidence" value="ECO:0007669"/>
    <property type="project" value="InterPro"/>
</dbReference>
<dbReference type="AlphaFoldDB" id="A0A7S3BE44"/>
<feature type="transmembrane region" description="Helical" evidence="5">
    <location>
        <begin position="74"/>
        <end position="92"/>
    </location>
</feature>
<gene>
    <name evidence="7" type="ORF">PSIN1315_LOCUS3945</name>
</gene>
<evidence type="ECO:0000256" key="1">
    <source>
        <dbReference type="ARBA" id="ARBA00004141"/>
    </source>
</evidence>
<proteinExistence type="predicted"/>
<evidence type="ECO:0000256" key="3">
    <source>
        <dbReference type="ARBA" id="ARBA00022989"/>
    </source>
</evidence>
<dbReference type="EMBL" id="HBHY01006119">
    <property type="protein sequence ID" value="CAE0132416.1"/>
    <property type="molecule type" value="Transcribed_RNA"/>
</dbReference>